<feature type="region of interest" description="Disordered" evidence="1">
    <location>
        <begin position="97"/>
        <end position="119"/>
    </location>
</feature>
<dbReference type="AlphaFoldDB" id="A0A127JX49"/>
<protein>
    <submittedName>
        <fullName evidence="3">Uncharacterized protein</fullName>
    </submittedName>
</protein>
<reference evidence="3 4" key="1">
    <citation type="journal article" date="2014" name="Int. J. Syst. Evol. Microbiol.">
        <title>Ramlibacter solisilvae sp. nov., isolated from forest soil, and emended description of the genus Ramlibacter.</title>
        <authorList>
            <person name="Lee H.J."/>
            <person name="Lee S.H."/>
            <person name="Lee S.S."/>
            <person name="Lee J.S."/>
            <person name="Kim Y."/>
            <person name="Kim S.C."/>
            <person name="Jeon C.O."/>
        </authorList>
    </citation>
    <scope>NUCLEOTIDE SEQUENCE [LARGE SCALE GENOMIC DNA]</scope>
    <source>
        <strain evidence="3 4">5-10</strain>
    </source>
</reference>
<dbReference type="PATRIC" id="fig|94132.3.peg.3774"/>
<feature type="chain" id="PRO_5007449684" evidence="2">
    <location>
        <begin position="26"/>
        <end position="119"/>
    </location>
</feature>
<organism evidence="3 4">
    <name type="scientific">Ramlibacter tataouinensis</name>
    <dbReference type="NCBI Taxonomy" id="94132"/>
    <lineage>
        <taxon>Bacteria</taxon>
        <taxon>Pseudomonadati</taxon>
        <taxon>Pseudomonadota</taxon>
        <taxon>Betaproteobacteria</taxon>
        <taxon>Burkholderiales</taxon>
        <taxon>Comamonadaceae</taxon>
        <taxon>Ramlibacter</taxon>
    </lineage>
</organism>
<proteinExistence type="predicted"/>
<evidence type="ECO:0000256" key="2">
    <source>
        <dbReference type="SAM" id="SignalP"/>
    </source>
</evidence>
<dbReference type="RefSeq" id="WP_082793373.1">
    <property type="nucleotide sequence ID" value="NZ_CP010951.1"/>
</dbReference>
<gene>
    <name evidence="3" type="ORF">UC35_18475</name>
</gene>
<sequence>METRTRIVIAALAAAAALASLPAAAHTSIGVQIGVPAYAQPVYAQPVYAQPVYPQPVYVRPAPVVVYPAVPANRAWAHGYWQGNGYAGVPQRTAYVRGDRDHDGVPNRWDRAPNNPYRY</sequence>
<accession>A0A127JX49</accession>
<dbReference type="OrthoDB" id="121499at2"/>
<dbReference type="EMBL" id="CP010951">
    <property type="protein sequence ID" value="AMO24459.1"/>
    <property type="molecule type" value="Genomic_DNA"/>
</dbReference>
<evidence type="ECO:0000313" key="4">
    <source>
        <dbReference type="Proteomes" id="UP000070433"/>
    </source>
</evidence>
<feature type="compositionally biased region" description="Basic and acidic residues" evidence="1">
    <location>
        <begin position="97"/>
        <end position="111"/>
    </location>
</feature>
<evidence type="ECO:0000313" key="3">
    <source>
        <dbReference type="EMBL" id="AMO24459.1"/>
    </source>
</evidence>
<name>A0A127JX49_9BURK</name>
<keyword evidence="2" id="KW-0732">Signal</keyword>
<evidence type="ECO:0000256" key="1">
    <source>
        <dbReference type="SAM" id="MobiDB-lite"/>
    </source>
</evidence>
<keyword evidence="4" id="KW-1185">Reference proteome</keyword>
<dbReference type="Proteomes" id="UP000070433">
    <property type="component" value="Chromosome"/>
</dbReference>
<feature type="signal peptide" evidence="2">
    <location>
        <begin position="1"/>
        <end position="25"/>
    </location>
</feature>